<evidence type="ECO:0000313" key="2">
    <source>
        <dbReference type="Proteomes" id="UP000541444"/>
    </source>
</evidence>
<dbReference type="GO" id="GO:0015031">
    <property type="term" value="P:protein transport"/>
    <property type="evidence" value="ECO:0007669"/>
    <property type="project" value="InterPro"/>
</dbReference>
<dbReference type="OrthoDB" id="76516at2759"/>
<gene>
    <name evidence="1" type="ORF">GIB67_020992</name>
</gene>
<dbReference type="AlphaFoldDB" id="A0A7J7N493"/>
<dbReference type="PANTHER" id="PTHR46856">
    <property type="entry name" value="PX DOMAIN-CONTAINING PROTEIN EREL1-RELATED"/>
    <property type="match status" value="1"/>
</dbReference>
<evidence type="ECO:0000313" key="1">
    <source>
        <dbReference type="EMBL" id="KAF6161894.1"/>
    </source>
</evidence>
<dbReference type="InterPro" id="IPR044588">
    <property type="entry name" value="EREX-like"/>
</dbReference>
<dbReference type="EMBL" id="JACGCM010001075">
    <property type="protein sequence ID" value="KAF6161894.1"/>
    <property type="molecule type" value="Genomic_DNA"/>
</dbReference>
<name>A0A7J7N493_9MAGN</name>
<accession>A0A7J7N493</accession>
<keyword evidence="2" id="KW-1185">Reference proteome</keyword>
<dbReference type="PANTHER" id="PTHR46856:SF1">
    <property type="entry name" value="PX DOMAIN-CONTAINING PROTEIN EREL1-RELATED"/>
    <property type="match status" value="1"/>
</dbReference>
<dbReference type="Proteomes" id="UP000541444">
    <property type="component" value="Unassembled WGS sequence"/>
</dbReference>
<sequence>MLHTLHARKHFVDSVGSDISSIKDSEVSNTGVIANLLGDETFYFGGTETSASRDLEFPGDIQIVLPLDQCHKLNRVLMTMQMRLATAKTDMEDLVARLNQEITMKEYLTTKNFHQELLMKSKADTKALVEEVKYLRNSQIELKHELGRSFKENSELERVLQKEKHRTEHAKNAKGKLLHECGILRHRLQECSINFLAEEEDKFTVDSSLSDALDLLATLDNRIGLLLAEAQLLALDEETSFGNDINGDDLRKIDNKIWKMLTDLFIDNPRLRK</sequence>
<reference evidence="1 2" key="1">
    <citation type="journal article" date="2020" name="IScience">
        <title>Genome Sequencing of the Endangered Kingdonia uniflora (Circaeasteraceae, Ranunculales) Reveals Potential Mechanisms of Evolutionary Specialization.</title>
        <authorList>
            <person name="Sun Y."/>
            <person name="Deng T."/>
            <person name="Zhang A."/>
            <person name="Moore M.J."/>
            <person name="Landis J.B."/>
            <person name="Lin N."/>
            <person name="Zhang H."/>
            <person name="Zhang X."/>
            <person name="Huang J."/>
            <person name="Zhang X."/>
            <person name="Sun H."/>
            <person name="Wang H."/>
        </authorList>
    </citation>
    <scope>NUCLEOTIDE SEQUENCE [LARGE SCALE GENOMIC DNA]</scope>
    <source>
        <strain evidence="1">TB1705</strain>
        <tissue evidence="1">Leaf</tissue>
    </source>
</reference>
<organism evidence="1 2">
    <name type="scientific">Kingdonia uniflora</name>
    <dbReference type="NCBI Taxonomy" id="39325"/>
    <lineage>
        <taxon>Eukaryota</taxon>
        <taxon>Viridiplantae</taxon>
        <taxon>Streptophyta</taxon>
        <taxon>Embryophyta</taxon>
        <taxon>Tracheophyta</taxon>
        <taxon>Spermatophyta</taxon>
        <taxon>Magnoliopsida</taxon>
        <taxon>Ranunculales</taxon>
        <taxon>Circaeasteraceae</taxon>
        <taxon>Kingdonia</taxon>
    </lineage>
</organism>
<proteinExistence type="predicted"/>
<protein>
    <submittedName>
        <fullName evidence="1">Uncharacterized protein</fullName>
    </submittedName>
</protein>
<comment type="caution">
    <text evidence="1">The sequence shown here is derived from an EMBL/GenBank/DDBJ whole genome shotgun (WGS) entry which is preliminary data.</text>
</comment>